<dbReference type="Proteomes" id="UP000199699">
    <property type="component" value="Unassembled WGS sequence"/>
</dbReference>
<keyword evidence="6" id="KW-1185">Reference proteome</keyword>
<dbReference type="Pfam" id="PF14525">
    <property type="entry name" value="AraC_binding_2"/>
    <property type="match status" value="1"/>
</dbReference>
<keyword evidence="2 5" id="KW-0238">DNA-binding</keyword>
<protein>
    <submittedName>
        <fullName evidence="5">AraC-type DNA-binding protein</fullName>
    </submittedName>
</protein>
<keyword evidence="3" id="KW-0804">Transcription</keyword>
<dbReference type="InterPro" id="IPR009057">
    <property type="entry name" value="Homeodomain-like_sf"/>
</dbReference>
<gene>
    <name evidence="5" type="ORF">GA0070616_4690</name>
</gene>
<dbReference type="InterPro" id="IPR035418">
    <property type="entry name" value="AraC-bd_2"/>
</dbReference>
<dbReference type="PANTHER" id="PTHR46796:SF6">
    <property type="entry name" value="ARAC SUBFAMILY"/>
    <property type="match status" value="1"/>
</dbReference>
<dbReference type="EMBL" id="FMHT01000003">
    <property type="protein sequence ID" value="SCL33315.1"/>
    <property type="molecule type" value="Genomic_DNA"/>
</dbReference>
<dbReference type="GO" id="GO:0003700">
    <property type="term" value="F:DNA-binding transcription factor activity"/>
    <property type="evidence" value="ECO:0007669"/>
    <property type="project" value="InterPro"/>
</dbReference>
<organism evidence="5 6">
    <name type="scientific">Micromonospora nigra</name>
    <dbReference type="NCBI Taxonomy" id="145857"/>
    <lineage>
        <taxon>Bacteria</taxon>
        <taxon>Bacillati</taxon>
        <taxon>Actinomycetota</taxon>
        <taxon>Actinomycetes</taxon>
        <taxon>Micromonosporales</taxon>
        <taxon>Micromonosporaceae</taxon>
        <taxon>Micromonospora</taxon>
    </lineage>
</organism>
<evidence type="ECO:0000256" key="2">
    <source>
        <dbReference type="ARBA" id="ARBA00023125"/>
    </source>
</evidence>
<evidence type="ECO:0000313" key="5">
    <source>
        <dbReference type="EMBL" id="SCL33315.1"/>
    </source>
</evidence>
<name>A0A1C6SW29_9ACTN</name>
<dbReference type="Pfam" id="PF12833">
    <property type="entry name" value="HTH_18"/>
    <property type="match status" value="1"/>
</dbReference>
<evidence type="ECO:0000259" key="4">
    <source>
        <dbReference type="PROSITE" id="PS01124"/>
    </source>
</evidence>
<dbReference type="PANTHER" id="PTHR46796">
    <property type="entry name" value="HTH-TYPE TRANSCRIPTIONAL ACTIVATOR RHAS-RELATED"/>
    <property type="match status" value="1"/>
</dbReference>
<evidence type="ECO:0000256" key="1">
    <source>
        <dbReference type="ARBA" id="ARBA00023015"/>
    </source>
</evidence>
<dbReference type="InterPro" id="IPR050204">
    <property type="entry name" value="AraC_XylS_family_regulators"/>
</dbReference>
<sequence length="347" mass="38423">MNTLRYETLDTRTVPPADRFALWVATASQASAPTAITSENAHDFRGRARLVTVGGIQLSRFHYQSLVCRRTPTLIRRADPEVYQVALTLAGDSAISARRRDTAVPVGDFTLIDWGRPHEIQHATERHGRPPAALTVTVPRALLPLDPDRVDQLTAARLPGTTGPGALLAQHLHHLTRHPEQFPEATGPQLADILLSLVSTMIATQLDAEDLLPAEIRQQALRTRIRNFVDRNLSDPDLAPRAVADAHHISVRTLHRLFAAEGESVAGLIRQRRLRRCRIDLADPAWRHQPVHRIARRWGFPDPAHFSRVFRAAHGMGPQAYRDLHTGSGVARIDNPTAPPVNLPAAD</sequence>
<dbReference type="SMART" id="SM00342">
    <property type="entry name" value="HTH_ARAC"/>
    <property type="match status" value="1"/>
</dbReference>
<dbReference type="RefSeq" id="WP_091087099.1">
    <property type="nucleotide sequence ID" value="NZ_FMHT01000003.1"/>
</dbReference>
<dbReference type="SUPFAM" id="SSF46689">
    <property type="entry name" value="Homeodomain-like"/>
    <property type="match status" value="1"/>
</dbReference>
<evidence type="ECO:0000313" key="6">
    <source>
        <dbReference type="Proteomes" id="UP000199699"/>
    </source>
</evidence>
<dbReference type="PROSITE" id="PS01124">
    <property type="entry name" value="HTH_ARAC_FAMILY_2"/>
    <property type="match status" value="1"/>
</dbReference>
<keyword evidence="1" id="KW-0805">Transcription regulation</keyword>
<accession>A0A1C6SW29</accession>
<dbReference type="GO" id="GO:0043565">
    <property type="term" value="F:sequence-specific DNA binding"/>
    <property type="evidence" value="ECO:0007669"/>
    <property type="project" value="InterPro"/>
</dbReference>
<dbReference type="OrthoDB" id="9799345at2"/>
<dbReference type="Gene3D" id="1.10.10.60">
    <property type="entry name" value="Homeodomain-like"/>
    <property type="match status" value="1"/>
</dbReference>
<proteinExistence type="predicted"/>
<reference evidence="5 6" key="1">
    <citation type="submission" date="2016-06" db="EMBL/GenBank/DDBJ databases">
        <authorList>
            <person name="Kjaerup R.B."/>
            <person name="Dalgaard T.S."/>
            <person name="Juul-Madsen H.R."/>
        </authorList>
    </citation>
    <scope>NUCLEOTIDE SEQUENCE [LARGE SCALE GENOMIC DNA]</scope>
    <source>
        <strain evidence="5 6">DSM 43818</strain>
    </source>
</reference>
<feature type="domain" description="HTH araC/xylS-type" evidence="4">
    <location>
        <begin position="223"/>
        <end position="324"/>
    </location>
</feature>
<dbReference type="AlphaFoldDB" id="A0A1C6SW29"/>
<dbReference type="InterPro" id="IPR018060">
    <property type="entry name" value="HTH_AraC"/>
</dbReference>
<evidence type="ECO:0000256" key="3">
    <source>
        <dbReference type="ARBA" id="ARBA00023163"/>
    </source>
</evidence>
<dbReference type="STRING" id="145857.GA0070616_4690"/>